<dbReference type="EC" id="2.7.13.3" evidence="2"/>
<dbReference type="InterPro" id="IPR003661">
    <property type="entry name" value="HisK_dim/P_dom"/>
</dbReference>
<evidence type="ECO:0000313" key="7">
    <source>
        <dbReference type="EMBL" id="MUI14957.1"/>
    </source>
</evidence>
<evidence type="ECO:0000313" key="8">
    <source>
        <dbReference type="Proteomes" id="UP000431684"/>
    </source>
</evidence>
<dbReference type="InterPro" id="IPR004358">
    <property type="entry name" value="Sig_transdc_His_kin-like_C"/>
</dbReference>
<evidence type="ECO:0000256" key="3">
    <source>
        <dbReference type="ARBA" id="ARBA00022553"/>
    </source>
</evidence>
<sequence length="381" mass="41661">MILATDQNTDGHGFSPVARQFLSMRSAVMDYWEQAVRERIHGAGDLLGPVLTNALPAFFDNIAEAISPVHPRLHGASDTNSATAHGGERARMTPFGADQVIHEYQIFREAIRHVARERVALGEREWTIIDRSIDVATREAVRAFTASHEELRRKLAAALSHDMRTPLAVIANGAQLIGMVPDLAMAHRTASKIASHATRLGDMMSELLDALTSQDSTAIPLQLSQFDIVALANEVREQYCQSGACLLQVETAEPAIDGHWCRSSLRRALENLVNNAIKYGDDAPVRVGIAQVRGRLMLSVHNEGNPIPKERHNRIFEYLHRDSGVSTDGWGIGLQLVKSVAESHGGSAMVDSAAETGTTFIIDIPVDCRPFVSHTYAEPGQ</sequence>
<dbReference type="Gene3D" id="3.30.565.10">
    <property type="entry name" value="Histidine kinase-like ATPase, C-terminal domain"/>
    <property type="match status" value="1"/>
</dbReference>
<dbReference type="GO" id="GO:0000156">
    <property type="term" value="F:phosphorelay response regulator activity"/>
    <property type="evidence" value="ECO:0007669"/>
    <property type="project" value="TreeGrafter"/>
</dbReference>
<dbReference type="SUPFAM" id="SSF55874">
    <property type="entry name" value="ATPase domain of HSP90 chaperone/DNA topoisomerase II/histidine kinase"/>
    <property type="match status" value="1"/>
</dbReference>
<dbReference type="GO" id="GO:0000155">
    <property type="term" value="F:phosphorelay sensor kinase activity"/>
    <property type="evidence" value="ECO:0007669"/>
    <property type="project" value="InterPro"/>
</dbReference>
<dbReference type="GO" id="GO:0030295">
    <property type="term" value="F:protein kinase activator activity"/>
    <property type="evidence" value="ECO:0007669"/>
    <property type="project" value="TreeGrafter"/>
</dbReference>
<keyword evidence="4" id="KW-0808">Transferase</keyword>
<dbReference type="InterPro" id="IPR036097">
    <property type="entry name" value="HisK_dim/P_sf"/>
</dbReference>
<accession>A0A6I3XEU1</accession>
<comment type="catalytic activity">
    <reaction evidence="1">
        <text>ATP + protein L-histidine = ADP + protein N-phospho-L-histidine.</text>
        <dbReference type="EC" id="2.7.13.3"/>
    </reaction>
</comment>
<dbReference type="PANTHER" id="PTHR42878">
    <property type="entry name" value="TWO-COMPONENT HISTIDINE KINASE"/>
    <property type="match status" value="1"/>
</dbReference>
<dbReference type="PRINTS" id="PR00344">
    <property type="entry name" value="BCTRLSENSOR"/>
</dbReference>
<evidence type="ECO:0000259" key="6">
    <source>
        <dbReference type="PROSITE" id="PS50109"/>
    </source>
</evidence>
<keyword evidence="5 7" id="KW-0418">Kinase</keyword>
<dbReference type="CDD" id="cd00082">
    <property type="entry name" value="HisKA"/>
    <property type="match status" value="1"/>
</dbReference>
<dbReference type="SMART" id="SM00387">
    <property type="entry name" value="HATPase_c"/>
    <property type="match status" value="1"/>
</dbReference>
<dbReference type="RefSeq" id="WP_155710703.1">
    <property type="nucleotide sequence ID" value="NZ_BMWU01000024.1"/>
</dbReference>
<reference evidence="7 8" key="1">
    <citation type="submission" date="2019-11" db="EMBL/GenBank/DDBJ databases">
        <title>Draft Genome Sequences of Six Type Strains of the Genus Massilia.</title>
        <authorList>
            <person name="Miess H."/>
            <person name="Frediansyah A."/>
            <person name="Goeker M."/>
            <person name="Gross H."/>
        </authorList>
    </citation>
    <scope>NUCLEOTIDE SEQUENCE [LARGE SCALE GENOMIC DNA]</scope>
    <source>
        <strain evidence="7 8">DSM 17513</strain>
    </source>
</reference>
<dbReference type="PROSITE" id="PS50109">
    <property type="entry name" value="HIS_KIN"/>
    <property type="match status" value="1"/>
</dbReference>
<dbReference type="InterPro" id="IPR005467">
    <property type="entry name" value="His_kinase_dom"/>
</dbReference>
<dbReference type="Pfam" id="PF00512">
    <property type="entry name" value="HisKA"/>
    <property type="match status" value="1"/>
</dbReference>
<gene>
    <name evidence="7" type="ORF">GJV26_21170</name>
</gene>
<dbReference type="AlphaFoldDB" id="A0A6I3XEU1"/>
<dbReference type="EMBL" id="WNWM01000002">
    <property type="protein sequence ID" value="MUI14957.1"/>
    <property type="molecule type" value="Genomic_DNA"/>
</dbReference>
<evidence type="ECO:0000256" key="5">
    <source>
        <dbReference type="ARBA" id="ARBA00022777"/>
    </source>
</evidence>
<dbReference type="InterPro" id="IPR036890">
    <property type="entry name" value="HATPase_C_sf"/>
</dbReference>
<dbReference type="GO" id="GO:0007234">
    <property type="term" value="P:osmosensory signaling via phosphorelay pathway"/>
    <property type="evidence" value="ECO:0007669"/>
    <property type="project" value="TreeGrafter"/>
</dbReference>
<dbReference type="InterPro" id="IPR003594">
    <property type="entry name" value="HATPase_dom"/>
</dbReference>
<dbReference type="PANTHER" id="PTHR42878:SF13">
    <property type="entry name" value="HISTIDINE KINASE"/>
    <property type="match status" value="1"/>
</dbReference>
<name>A0A6I3XEU1_9BURK</name>
<evidence type="ECO:0000256" key="2">
    <source>
        <dbReference type="ARBA" id="ARBA00012438"/>
    </source>
</evidence>
<evidence type="ECO:0000256" key="4">
    <source>
        <dbReference type="ARBA" id="ARBA00022679"/>
    </source>
</evidence>
<feature type="domain" description="Histidine kinase" evidence="6">
    <location>
        <begin position="158"/>
        <end position="368"/>
    </location>
</feature>
<dbReference type="SMART" id="SM00388">
    <property type="entry name" value="HisKA"/>
    <property type="match status" value="1"/>
</dbReference>
<evidence type="ECO:0000256" key="1">
    <source>
        <dbReference type="ARBA" id="ARBA00000085"/>
    </source>
</evidence>
<proteinExistence type="predicted"/>
<dbReference type="Proteomes" id="UP000431684">
    <property type="component" value="Unassembled WGS sequence"/>
</dbReference>
<protein>
    <recommendedName>
        <fullName evidence="2">histidine kinase</fullName>
        <ecNumber evidence="2">2.7.13.3</ecNumber>
    </recommendedName>
</protein>
<keyword evidence="8" id="KW-1185">Reference proteome</keyword>
<dbReference type="SUPFAM" id="SSF47384">
    <property type="entry name" value="Homodimeric domain of signal transducing histidine kinase"/>
    <property type="match status" value="1"/>
</dbReference>
<dbReference type="Gene3D" id="1.10.287.130">
    <property type="match status" value="1"/>
</dbReference>
<comment type="caution">
    <text evidence="7">The sequence shown here is derived from an EMBL/GenBank/DDBJ whole genome shotgun (WGS) entry which is preliminary data.</text>
</comment>
<dbReference type="Pfam" id="PF02518">
    <property type="entry name" value="HATPase_c"/>
    <property type="match status" value="1"/>
</dbReference>
<dbReference type="OrthoDB" id="8556618at2"/>
<keyword evidence="3" id="KW-0597">Phosphoprotein</keyword>
<dbReference type="InterPro" id="IPR050351">
    <property type="entry name" value="BphY/WalK/GraS-like"/>
</dbReference>
<organism evidence="7 8">
    <name type="scientific">Pseudoduganella dura</name>
    <dbReference type="NCBI Taxonomy" id="321982"/>
    <lineage>
        <taxon>Bacteria</taxon>
        <taxon>Pseudomonadati</taxon>
        <taxon>Pseudomonadota</taxon>
        <taxon>Betaproteobacteria</taxon>
        <taxon>Burkholderiales</taxon>
        <taxon>Oxalobacteraceae</taxon>
        <taxon>Telluria group</taxon>
        <taxon>Pseudoduganella</taxon>
    </lineage>
</organism>